<dbReference type="InterPro" id="IPR004875">
    <property type="entry name" value="DDE_SF_endonuclease_dom"/>
</dbReference>
<dbReference type="Pfam" id="PF03184">
    <property type="entry name" value="DDE_1"/>
    <property type="match status" value="1"/>
</dbReference>
<accession>A0A914UT88</accession>
<reference evidence="3" key="1">
    <citation type="submission" date="2022-11" db="UniProtKB">
        <authorList>
            <consortium name="WormBaseParasite"/>
        </authorList>
    </citation>
    <scope>IDENTIFICATION</scope>
</reference>
<evidence type="ECO:0000313" key="3">
    <source>
        <dbReference type="WBParaSite" id="PSAMB.scaffold1233size33990.g11827.t1"/>
    </source>
</evidence>
<protein>
    <submittedName>
        <fullName evidence="3">DDE-1 domain-containing protein</fullName>
    </submittedName>
</protein>
<evidence type="ECO:0000259" key="1">
    <source>
        <dbReference type="Pfam" id="PF03184"/>
    </source>
</evidence>
<organism evidence="2 3">
    <name type="scientific">Plectus sambesii</name>
    <dbReference type="NCBI Taxonomy" id="2011161"/>
    <lineage>
        <taxon>Eukaryota</taxon>
        <taxon>Metazoa</taxon>
        <taxon>Ecdysozoa</taxon>
        <taxon>Nematoda</taxon>
        <taxon>Chromadorea</taxon>
        <taxon>Plectida</taxon>
        <taxon>Plectina</taxon>
        <taxon>Plectoidea</taxon>
        <taxon>Plectidae</taxon>
        <taxon>Plectus</taxon>
    </lineage>
</organism>
<evidence type="ECO:0000313" key="2">
    <source>
        <dbReference type="Proteomes" id="UP000887566"/>
    </source>
</evidence>
<sequence>MTSKIWTQILVELNQKLHSQKRKIILFINNASCHKLKEGTQLQNTKIAFLLPIMTSLIQSLDQGIICSFKAHYHQFIIRKHLAAIDQNILAKAFSKTVDILQALHMVMSAWNLVTAQTILNCFRKAKFTLQSDEIDVQESEVIQEDQVSPNAKDLGISAKEFTELISCDQEL</sequence>
<proteinExistence type="predicted"/>
<feature type="domain" description="DDE-1" evidence="1">
    <location>
        <begin position="1"/>
        <end position="123"/>
    </location>
</feature>
<dbReference type="AlphaFoldDB" id="A0A914UT88"/>
<name>A0A914UT88_9BILA</name>
<dbReference type="Proteomes" id="UP000887566">
    <property type="component" value="Unplaced"/>
</dbReference>
<dbReference type="WBParaSite" id="PSAMB.scaffold1233size33990.g11827.t1">
    <property type="protein sequence ID" value="PSAMB.scaffold1233size33990.g11827.t1"/>
    <property type="gene ID" value="PSAMB.scaffold1233size33990.g11827"/>
</dbReference>
<dbReference type="GO" id="GO:0003676">
    <property type="term" value="F:nucleic acid binding"/>
    <property type="evidence" value="ECO:0007669"/>
    <property type="project" value="InterPro"/>
</dbReference>
<keyword evidence="2" id="KW-1185">Reference proteome</keyword>